<dbReference type="EMBL" id="JAUSUZ010000001">
    <property type="protein sequence ID" value="MDQ0368511.1"/>
    <property type="molecule type" value="Genomic_DNA"/>
</dbReference>
<dbReference type="SUPFAM" id="SSF54637">
    <property type="entry name" value="Thioesterase/thiol ester dehydrase-isomerase"/>
    <property type="match status" value="1"/>
</dbReference>
<name>A0AAE3W2T7_9ACTN</name>
<sequence>MIRSGTGEPADVFFEDLTPGLVFDLGVTAVDEIEMITFAERFDPQWYHVDGDLAARSPYRGLIASGWFTASLFMRAYVEHLLQHAAADASPGIEELRWLAPVRGGDRLGTRLEVLGRRPSDARPGLGTVTLEGTMSRLDAAGYPEEDVLRLRFRGWFLRRPAG</sequence>
<proteinExistence type="inferred from homology"/>
<dbReference type="Pfam" id="PF01575">
    <property type="entry name" value="MaoC_dehydratas"/>
    <property type="match status" value="1"/>
</dbReference>
<evidence type="ECO:0000313" key="4">
    <source>
        <dbReference type="Proteomes" id="UP001240236"/>
    </source>
</evidence>
<evidence type="ECO:0000256" key="1">
    <source>
        <dbReference type="ARBA" id="ARBA00005254"/>
    </source>
</evidence>
<gene>
    <name evidence="3" type="ORF">J2S42_005180</name>
</gene>
<dbReference type="AlphaFoldDB" id="A0AAE3W2T7"/>
<dbReference type="RefSeq" id="WP_307243107.1">
    <property type="nucleotide sequence ID" value="NZ_JAUSUZ010000001.1"/>
</dbReference>
<dbReference type="InterPro" id="IPR002539">
    <property type="entry name" value="MaoC-like_dom"/>
</dbReference>
<dbReference type="Proteomes" id="UP001240236">
    <property type="component" value="Unassembled WGS sequence"/>
</dbReference>
<dbReference type="InterPro" id="IPR029069">
    <property type="entry name" value="HotDog_dom_sf"/>
</dbReference>
<keyword evidence="4" id="KW-1185">Reference proteome</keyword>
<organism evidence="3 4">
    <name type="scientific">Catenuloplanes indicus</name>
    <dbReference type="NCBI Taxonomy" id="137267"/>
    <lineage>
        <taxon>Bacteria</taxon>
        <taxon>Bacillati</taxon>
        <taxon>Actinomycetota</taxon>
        <taxon>Actinomycetes</taxon>
        <taxon>Micromonosporales</taxon>
        <taxon>Micromonosporaceae</taxon>
        <taxon>Catenuloplanes</taxon>
    </lineage>
</organism>
<comment type="similarity">
    <text evidence="1">Belongs to the enoyl-CoA hydratase/isomerase family.</text>
</comment>
<comment type="caution">
    <text evidence="3">The sequence shown here is derived from an EMBL/GenBank/DDBJ whole genome shotgun (WGS) entry which is preliminary data.</text>
</comment>
<protein>
    <submittedName>
        <fullName evidence="3">Acyl dehydratase</fullName>
    </submittedName>
</protein>
<evidence type="ECO:0000259" key="2">
    <source>
        <dbReference type="Pfam" id="PF01575"/>
    </source>
</evidence>
<dbReference type="Gene3D" id="3.10.129.10">
    <property type="entry name" value="Hotdog Thioesterase"/>
    <property type="match status" value="1"/>
</dbReference>
<accession>A0AAE3W2T7</accession>
<reference evidence="3 4" key="1">
    <citation type="submission" date="2023-07" db="EMBL/GenBank/DDBJ databases">
        <title>Sequencing the genomes of 1000 actinobacteria strains.</title>
        <authorList>
            <person name="Klenk H.-P."/>
        </authorList>
    </citation>
    <scope>NUCLEOTIDE SEQUENCE [LARGE SCALE GENOMIC DNA]</scope>
    <source>
        <strain evidence="3 4">DSM 44709</strain>
    </source>
</reference>
<feature type="domain" description="MaoC-like" evidence="2">
    <location>
        <begin position="30"/>
        <end position="130"/>
    </location>
</feature>
<evidence type="ECO:0000313" key="3">
    <source>
        <dbReference type="EMBL" id="MDQ0368511.1"/>
    </source>
</evidence>